<keyword evidence="2" id="KW-1185">Reference proteome</keyword>
<proteinExistence type="predicted"/>
<evidence type="ECO:0000313" key="1">
    <source>
        <dbReference type="EMBL" id="ROR23986.1"/>
    </source>
</evidence>
<accession>A0A3N1XB63</accession>
<sequence>MMIGGNKGSKLRKEWQIKGDNSNDITTAKICGDSCR</sequence>
<reference evidence="1 2" key="1">
    <citation type="submission" date="2018-11" db="EMBL/GenBank/DDBJ databases">
        <title>Genomic Encyclopedia of Type Strains, Phase IV (KMG-IV): sequencing the most valuable type-strain genomes for metagenomic binning, comparative biology and taxonomic classification.</title>
        <authorList>
            <person name="Goeker M."/>
        </authorList>
    </citation>
    <scope>NUCLEOTIDE SEQUENCE [LARGE SCALE GENOMIC DNA]</scope>
    <source>
        <strain evidence="1 2">DSM 26537</strain>
    </source>
</reference>
<dbReference type="Proteomes" id="UP000273083">
    <property type="component" value="Unassembled WGS sequence"/>
</dbReference>
<dbReference type="EMBL" id="RJVG01000012">
    <property type="protein sequence ID" value="ROR23986.1"/>
    <property type="molecule type" value="Genomic_DNA"/>
</dbReference>
<comment type="caution">
    <text evidence="1">The sequence shown here is derived from an EMBL/GenBank/DDBJ whole genome shotgun (WGS) entry which is preliminary data.</text>
</comment>
<evidence type="ECO:0000313" key="2">
    <source>
        <dbReference type="Proteomes" id="UP000273083"/>
    </source>
</evidence>
<protein>
    <submittedName>
        <fullName evidence="1">Uncharacterized protein</fullName>
    </submittedName>
</protein>
<dbReference type="AlphaFoldDB" id="A0A3N1XB63"/>
<organism evidence="1 2">
    <name type="scientific">Mobilisporobacter senegalensis</name>
    <dbReference type="NCBI Taxonomy" id="1329262"/>
    <lineage>
        <taxon>Bacteria</taxon>
        <taxon>Bacillati</taxon>
        <taxon>Bacillota</taxon>
        <taxon>Clostridia</taxon>
        <taxon>Lachnospirales</taxon>
        <taxon>Lachnospiraceae</taxon>
        <taxon>Mobilisporobacter</taxon>
    </lineage>
</organism>
<gene>
    <name evidence="1" type="ORF">EDD66_112117</name>
</gene>
<name>A0A3N1XB63_9FIRM</name>